<dbReference type="EMBL" id="BX294135">
    <property type="protein sequence ID" value="CAD71975.1"/>
    <property type="molecule type" value="Genomic_DNA"/>
</dbReference>
<dbReference type="InParanoid" id="Q7UXN1"/>
<evidence type="ECO:0000313" key="2">
    <source>
        <dbReference type="Proteomes" id="UP000001025"/>
    </source>
</evidence>
<protein>
    <submittedName>
        <fullName evidence="1">Uncharacterized protein</fullName>
    </submittedName>
</protein>
<dbReference type="STRING" id="243090.RB1224"/>
<sequence length="37" mass="4228">MLEAFRRPSLGGSSQYVLTGPNGRRLIWLAPTLYFRC</sequence>
<keyword evidence="2" id="KW-1185">Reference proteome</keyword>
<dbReference type="Proteomes" id="UP000001025">
    <property type="component" value="Chromosome"/>
</dbReference>
<dbReference type="EnsemblBacteria" id="CAD71975">
    <property type="protein sequence ID" value="CAD71975"/>
    <property type="gene ID" value="RB1224"/>
</dbReference>
<dbReference type="KEGG" id="rba:RB1224"/>
<gene>
    <name evidence="1" type="ordered locus">RB1224</name>
</gene>
<dbReference type="AlphaFoldDB" id="Q7UXN1"/>
<accession>Q7UXN1</accession>
<organism evidence="1 2">
    <name type="scientific">Rhodopirellula baltica (strain DSM 10527 / NCIMB 13988 / SH1)</name>
    <dbReference type="NCBI Taxonomy" id="243090"/>
    <lineage>
        <taxon>Bacteria</taxon>
        <taxon>Pseudomonadati</taxon>
        <taxon>Planctomycetota</taxon>
        <taxon>Planctomycetia</taxon>
        <taxon>Pirellulales</taxon>
        <taxon>Pirellulaceae</taxon>
        <taxon>Rhodopirellula</taxon>
    </lineage>
</organism>
<reference evidence="1 2" key="1">
    <citation type="journal article" date="2003" name="Proc. Natl. Acad. Sci. U.S.A.">
        <title>Complete genome sequence of the marine planctomycete Pirellula sp. strain 1.</title>
        <authorList>
            <person name="Gloeckner F.O."/>
            <person name="Kube M."/>
            <person name="Bauer M."/>
            <person name="Teeling H."/>
            <person name="Lombardot T."/>
            <person name="Ludwig W."/>
            <person name="Gade D."/>
            <person name="Beck A."/>
            <person name="Borzym K."/>
            <person name="Heitmann K."/>
            <person name="Rabus R."/>
            <person name="Schlesner H."/>
            <person name="Amann R."/>
            <person name="Reinhardt R."/>
        </authorList>
    </citation>
    <scope>NUCLEOTIDE SEQUENCE [LARGE SCALE GENOMIC DNA]</scope>
    <source>
        <strain evidence="2">DSM 10527 / NCIMB 13988 / SH1</strain>
    </source>
</reference>
<proteinExistence type="predicted"/>
<name>Q7UXN1_RHOBA</name>
<evidence type="ECO:0000313" key="1">
    <source>
        <dbReference type="EMBL" id="CAD71975.1"/>
    </source>
</evidence>
<dbReference type="HOGENOM" id="CLU_3347869_0_0_0"/>